<evidence type="ECO:0000256" key="2">
    <source>
        <dbReference type="ARBA" id="ARBA00022448"/>
    </source>
</evidence>
<keyword evidence="2" id="KW-0813">Transport</keyword>
<organism evidence="4 5">
    <name type="scientific">Chromobacterium violaceum</name>
    <dbReference type="NCBI Taxonomy" id="536"/>
    <lineage>
        <taxon>Bacteria</taxon>
        <taxon>Pseudomonadati</taxon>
        <taxon>Pseudomonadota</taxon>
        <taxon>Betaproteobacteria</taxon>
        <taxon>Neisseriales</taxon>
        <taxon>Chromobacteriaceae</taxon>
        <taxon>Chromobacterium</taxon>
    </lineage>
</organism>
<keyword evidence="4" id="KW-0547">Nucleotide-binding</keyword>
<evidence type="ECO:0000256" key="1">
    <source>
        <dbReference type="ARBA" id="ARBA00005417"/>
    </source>
</evidence>
<dbReference type="Proteomes" id="UP000275777">
    <property type="component" value="Chromosome"/>
</dbReference>
<proteinExistence type="inferred from homology"/>
<dbReference type="AlphaFoldDB" id="A0A3S4HNN0"/>
<evidence type="ECO:0000313" key="4">
    <source>
        <dbReference type="EMBL" id="VEB43684.1"/>
    </source>
</evidence>
<evidence type="ECO:0000256" key="3">
    <source>
        <dbReference type="SAM" id="MobiDB-lite"/>
    </source>
</evidence>
<dbReference type="InterPro" id="IPR027417">
    <property type="entry name" value="P-loop_NTPase"/>
</dbReference>
<protein>
    <submittedName>
        <fullName evidence="4">Bicarbonate transport ATP-binding protein CmpD</fullName>
        <ecNumber evidence="4">3.6.3.-</ecNumber>
    </submittedName>
</protein>
<feature type="region of interest" description="Disordered" evidence="3">
    <location>
        <begin position="169"/>
        <end position="211"/>
    </location>
</feature>
<feature type="compositionally biased region" description="Basic residues" evidence="3">
    <location>
        <begin position="139"/>
        <end position="150"/>
    </location>
</feature>
<name>A0A3S4HNN0_CHRVL</name>
<dbReference type="PANTHER" id="PTHR42788">
    <property type="entry name" value="TAURINE IMPORT ATP-BINDING PROTEIN-RELATED"/>
    <property type="match status" value="1"/>
</dbReference>
<comment type="similarity">
    <text evidence="1">Belongs to the ABC transporter superfamily.</text>
</comment>
<accession>A0A3S4HNN0</accession>
<dbReference type="PANTHER" id="PTHR42788:SF13">
    <property type="entry name" value="ALIPHATIC SULFONATES IMPORT ATP-BINDING PROTEIN SSUB"/>
    <property type="match status" value="1"/>
</dbReference>
<reference evidence="4 5" key="1">
    <citation type="submission" date="2018-12" db="EMBL/GenBank/DDBJ databases">
        <authorList>
            <consortium name="Pathogen Informatics"/>
        </authorList>
    </citation>
    <scope>NUCLEOTIDE SEQUENCE [LARGE SCALE GENOMIC DNA]</scope>
    <source>
        <strain evidence="4 5">NCTC9695</strain>
    </source>
</reference>
<dbReference type="EMBL" id="LR134182">
    <property type="protein sequence ID" value="VEB43684.1"/>
    <property type="molecule type" value="Genomic_DNA"/>
</dbReference>
<sequence>MAALTADRVSVRYPGQAQPALDGVSLNVGRASWWWRWGRPAAARPRCSTCSPASSFPIPAACALAARRWRAGADRAVVFQQHALLPWLSALDNVAFGLRLRGVPRAEWRELAGRALAQVDLAEAGARYPGSCPAAEAARRHRPRLGRPRRRAADGRALRRAGCLHPRADAGTAAQGVGGVRQQRVPDHPRHRGGAVPRHRTGADVAGPGRIIKTLRPPFSRRWRAGDSARAIKSDPEFIALREQLLADVFASANRRHRHERHRNHRGAGAVVRFFPYRWRPAAGTRAVPAMAGRGQPGGPAGRLVAIGA</sequence>
<dbReference type="EC" id="3.6.3.-" evidence="4"/>
<keyword evidence="4" id="KW-0067">ATP-binding</keyword>
<dbReference type="GO" id="GO:0016787">
    <property type="term" value="F:hydrolase activity"/>
    <property type="evidence" value="ECO:0007669"/>
    <property type="project" value="UniProtKB-KW"/>
</dbReference>
<dbReference type="SUPFAM" id="SSF52540">
    <property type="entry name" value="P-loop containing nucleoside triphosphate hydrolases"/>
    <property type="match status" value="1"/>
</dbReference>
<dbReference type="GO" id="GO:0005524">
    <property type="term" value="F:ATP binding"/>
    <property type="evidence" value="ECO:0007669"/>
    <property type="project" value="UniProtKB-KW"/>
</dbReference>
<feature type="compositionally biased region" description="Basic residues" evidence="3">
    <location>
        <begin position="189"/>
        <end position="200"/>
    </location>
</feature>
<gene>
    <name evidence="4" type="primary">cmpD_2</name>
    <name evidence="4" type="ORF">NCTC9695_04143</name>
</gene>
<dbReference type="InterPro" id="IPR050166">
    <property type="entry name" value="ABC_transporter_ATP-bind"/>
</dbReference>
<evidence type="ECO:0000313" key="5">
    <source>
        <dbReference type="Proteomes" id="UP000275777"/>
    </source>
</evidence>
<keyword evidence="4" id="KW-0378">Hydrolase</keyword>
<feature type="region of interest" description="Disordered" evidence="3">
    <location>
        <begin position="133"/>
        <end position="156"/>
    </location>
</feature>
<dbReference type="Gene3D" id="3.40.50.300">
    <property type="entry name" value="P-loop containing nucleotide triphosphate hydrolases"/>
    <property type="match status" value="1"/>
</dbReference>